<proteinExistence type="predicted"/>
<dbReference type="EMBL" id="GEEE01010127">
    <property type="protein sequence ID" value="JAP53098.1"/>
    <property type="molecule type" value="Transcribed_RNA"/>
</dbReference>
<feature type="compositionally biased region" description="Low complexity" evidence="1">
    <location>
        <begin position="165"/>
        <end position="179"/>
    </location>
</feature>
<dbReference type="AlphaFoldDB" id="A0A0X3PN82"/>
<feature type="compositionally biased region" description="Basic and acidic residues" evidence="1">
    <location>
        <begin position="180"/>
        <end position="191"/>
    </location>
</feature>
<dbReference type="InterPro" id="IPR048325">
    <property type="entry name" value="ZSWIM3_N"/>
</dbReference>
<feature type="region of interest" description="Disordered" evidence="1">
    <location>
        <begin position="155"/>
        <end position="191"/>
    </location>
</feature>
<dbReference type="Pfam" id="PF21599">
    <property type="entry name" value="ZSWIM3_N"/>
    <property type="match status" value="1"/>
</dbReference>
<evidence type="ECO:0000259" key="2">
    <source>
        <dbReference type="Pfam" id="PF21599"/>
    </source>
</evidence>
<organism evidence="3">
    <name type="scientific">Schistocephalus solidus</name>
    <name type="common">Tapeworm</name>
    <dbReference type="NCBI Taxonomy" id="70667"/>
    <lineage>
        <taxon>Eukaryota</taxon>
        <taxon>Metazoa</taxon>
        <taxon>Spiralia</taxon>
        <taxon>Lophotrochozoa</taxon>
        <taxon>Platyhelminthes</taxon>
        <taxon>Cestoda</taxon>
        <taxon>Eucestoda</taxon>
        <taxon>Diphyllobothriidea</taxon>
        <taxon>Diphyllobothriidae</taxon>
        <taxon>Schistocephalus</taxon>
    </lineage>
</organism>
<evidence type="ECO:0000256" key="1">
    <source>
        <dbReference type="SAM" id="MobiDB-lite"/>
    </source>
</evidence>
<gene>
    <name evidence="3" type="ORF">TR108563</name>
</gene>
<evidence type="ECO:0000313" key="3">
    <source>
        <dbReference type="EMBL" id="JAP53098.1"/>
    </source>
</evidence>
<feature type="region of interest" description="Disordered" evidence="1">
    <location>
        <begin position="477"/>
        <end position="539"/>
    </location>
</feature>
<accession>A0A0X3PN82</accession>
<feature type="domain" description="ZSWIM3 N-terminal" evidence="2">
    <location>
        <begin position="14"/>
        <end position="111"/>
    </location>
</feature>
<feature type="compositionally biased region" description="Basic and acidic residues" evidence="1">
    <location>
        <begin position="505"/>
        <end position="514"/>
    </location>
</feature>
<reference evidence="3" key="1">
    <citation type="submission" date="2016-01" db="EMBL/GenBank/DDBJ databases">
        <title>Reference transcriptome for the parasite Schistocephalus solidus: insights into the molecular evolution of parasitism.</title>
        <authorList>
            <person name="Hebert F.O."/>
            <person name="Grambauer S."/>
            <person name="Barber I."/>
            <person name="Landry C.R."/>
            <person name="Aubin-Horth N."/>
        </authorList>
    </citation>
    <scope>NUCLEOTIDE SEQUENCE</scope>
</reference>
<sequence>MDTTTQFLRTFYSQKFASFEEFQSKLKDFERLTGSVYIIKSSKKLPETTADRDRLVYSSLQYVCYHFGVYQNALHTHRNNRTLRNNCASRLSLAAMNGKLWITRYHMVHSHPPLPESAKIDSRVRSLQVQEPGKEDIVISEDVQVVLDDIVDQLPAHSTSEESPKSQSPNKSPKSSDPPKITHVERKAAARDRLAARTKKARGLKLAPCLRRLAELASSGSVKDFHKHLGELEALVSIWRRGGVSSLASESPEATVSEVGGVSLSSVSENSPGEVSDPAINTTALPNDSVVIAKAVQQLLEKQKMLEKSPVATPLRPRGRPPKVTKISGPVLPLTRTSIKILPSPSIPEGVHPSQPTRTAAAPLAAVNMGSIPQIVTSTPCTLITQANGSQVPVSNTTVPLLTDSSTGQVQLVNGASLIAQKAAEGPSTHNNQTIVGYVLQPIHSVGAQGSFVSPTILPSNFIPIAPKGPIPEVIQPFQPILPPPPKSVRPSMPVCKPKTLKPKTRQDKSKSPLKDNQNVSDHLAPSLQPFESNESPRPWTSMIMEGDSCPYFLYIEDANFYYSAVEDAWLPVDQQTMAVES</sequence>
<protein>
    <submittedName>
        <fullName evidence="3">AT hook motif</fullName>
    </submittedName>
</protein>
<name>A0A0X3PN82_SCHSO</name>
<feature type="region of interest" description="Disordered" evidence="1">
    <location>
        <begin position="307"/>
        <end position="329"/>
    </location>
</feature>